<dbReference type="Gene3D" id="1.10.510.10">
    <property type="entry name" value="Transferase(Phosphotransferase) domain 1"/>
    <property type="match status" value="1"/>
</dbReference>
<protein>
    <recommendedName>
        <fullName evidence="3">Protein O-mannose kinase</fullName>
        <ecNumber evidence="2">2.7.1.183</ecNumber>
    </recommendedName>
    <alternativeName>
        <fullName evidence="16">Protein kinase-like protein SgK196</fullName>
    </alternativeName>
    <alternativeName>
        <fullName evidence="15">Sugen kinase 196</fullName>
    </alternativeName>
</protein>
<keyword evidence="6" id="KW-0547">Nucleotide-binding</keyword>
<dbReference type="GeneTree" id="ENSGT00390000004945"/>
<dbReference type="FunFam" id="1.10.510.10:FF:000464">
    <property type="entry name" value="Protein O-mannose kinase"/>
    <property type="match status" value="1"/>
</dbReference>
<dbReference type="GO" id="GO:0019200">
    <property type="term" value="F:carbohydrate kinase activity"/>
    <property type="evidence" value="ECO:0007669"/>
    <property type="project" value="InterPro"/>
</dbReference>
<keyword evidence="12 18" id="KW-0472">Membrane</keyword>
<evidence type="ECO:0000256" key="18">
    <source>
        <dbReference type="SAM" id="Phobius"/>
    </source>
</evidence>
<evidence type="ECO:0000256" key="11">
    <source>
        <dbReference type="ARBA" id="ARBA00022989"/>
    </source>
</evidence>
<evidence type="ECO:0000313" key="21">
    <source>
        <dbReference type="Proteomes" id="UP000694569"/>
    </source>
</evidence>
<feature type="transmembrane region" description="Helical" evidence="18">
    <location>
        <begin position="81"/>
        <end position="103"/>
    </location>
</feature>
<comment type="function">
    <text evidence="13">Protein O-mannose kinase that specifically mediates phosphorylation at the 6-position of an O-mannose of the trisaccharide (N-acetylgalactosamine (GalNAc)-beta-1,3-N-acetylglucosamine (GlcNAc)-beta-1,4-mannose) to generate phosphorylated O-mannosyl trisaccharide (N-acetylgalactosamine-beta-1,3-N-acetylglucosamine-beta-1,4-(phosphate-6-)mannose). Phosphorylated O-mannosyl trisaccharide is a carbohydrate structure present in alpha-dystroglycan (DAG1), which is required for binding laminin G-like domain-containing extracellular proteins with high affinity. Only shows kinase activity when the GalNAc-beta-3-GlcNAc-beta-terminus is linked to the 4-position of O-mannose, suggesting that this disaccharide serves as the substrate recognition motif.</text>
</comment>
<dbReference type="GO" id="GO:0005524">
    <property type="term" value="F:ATP binding"/>
    <property type="evidence" value="ECO:0007669"/>
    <property type="project" value="UniProtKB-KW"/>
</dbReference>
<evidence type="ECO:0000259" key="19">
    <source>
        <dbReference type="PROSITE" id="PS50011"/>
    </source>
</evidence>
<name>A0A8C5LPS6_9ANUR</name>
<evidence type="ECO:0000256" key="1">
    <source>
        <dbReference type="ARBA" id="ARBA00004648"/>
    </source>
</evidence>
<dbReference type="InterPro" id="IPR001245">
    <property type="entry name" value="Ser-Thr/Tyr_kinase_cat_dom"/>
</dbReference>
<gene>
    <name evidence="20" type="primary">POMK</name>
</gene>
<evidence type="ECO:0000256" key="8">
    <source>
        <dbReference type="ARBA" id="ARBA00022824"/>
    </source>
</evidence>
<evidence type="ECO:0000256" key="16">
    <source>
        <dbReference type="ARBA" id="ARBA00030430"/>
    </source>
</evidence>
<dbReference type="SUPFAM" id="SSF56112">
    <property type="entry name" value="Protein kinase-like (PK-like)"/>
    <property type="match status" value="1"/>
</dbReference>
<keyword evidence="7" id="KW-0418">Kinase</keyword>
<evidence type="ECO:0000256" key="2">
    <source>
        <dbReference type="ARBA" id="ARBA00011932"/>
    </source>
</evidence>
<evidence type="ECO:0000256" key="6">
    <source>
        <dbReference type="ARBA" id="ARBA00022741"/>
    </source>
</evidence>
<reference evidence="20" key="1">
    <citation type="submission" date="2025-08" db="UniProtKB">
        <authorList>
            <consortium name="Ensembl"/>
        </authorList>
    </citation>
    <scope>IDENTIFICATION</scope>
</reference>
<dbReference type="OrthoDB" id="4062651at2759"/>
<keyword evidence="11 18" id="KW-1133">Transmembrane helix</keyword>
<feature type="domain" description="Protein kinase" evidence="19">
    <location>
        <begin position="146"/>
        <end position="416"/>
    </location>
</feature>
<feature type="region of interest" description="Disordered" evidence="17">
    <location>
        <begin position="43"/>
        <end position="67"/>
    </location>
</feature>
<dbReference type="PROSITE" id="PS50011">
    <property type="entry name" value="PROTEIN_KINASE_DOM"/>
    <property type="match status" value="1"/>
</dbReference>
<reference evidence="20" key="2">
    <citation type="submission" date="2025-09" db="UniProtKB">
        <authorList>
            <consortium name="Ensembl"/>
        </authorList>
    </citation>
    <scope>IDENTIFICATION</scope>
</reference>
<dbReference type="AlphaFoldDB" id="A0A8C5LPS6"/>
<dbReference type="Proteomes" id="UP000694569">
    <property type="component" value="Unplaced"/>
</dbReference>
<keyword evidence="4" id="KW-0808">Transferase</keyword>
<dbReference type="InterPro" id="IPR000719">
    <property type="entry name" value="Prot_kinase_dom"/>
</dbReference>
<comment type="subcellular location">
    <subcellularLocation>
        <location evidence="1">Endoplasmic reticulum membrane</location>
        <topology evidence="1">Single-pass type II membrane protein</topology>
    </subcellularLocation>
</comment>
<dbReference type="PANTHER" id="PTHR22618:SF2">
    <property type="entry name" value="PROTEIN O-MANNOSE KINASE"/>
    <property type="match status" value="1"/>
</dbReference>
<dbReference type="GO" id="GO:0006493">
    <property type="term" value="P:protein O-linked glycosylation"/>
    <property type="evidence" value="ECO:0007669"/>
    <property type="project" value="InterPro"/>
</dbReference>
<dbReference type="EC" id="2.7.1.183" evidence="2"/>
<dbReference type="GO" id="GO:0005789">
    <property type="term" value="C:endoplasmic reticulum membrane"/>
    <property type="evidence" value="ECO:0007669"/>
    <property type="project" value="UniProtKB-SubCell"/>
</dbReference>
<evidence type="ECO:0000256" key="9">
    <source>
        <dbReference type="ARBA" id="ARBA00022840"/>
    </source>
</evidence>
<evidence type="ECO:0000256" key="12">
    <source>
        <dbReference type="ARBA" id="ARBA00023136"/>
    </source>
</evidence>
<evidence type="ECO:0000256" key="17">
    <source>
        <dbReference type="SAM" id="MobiDB-lite"/>
    </source>
</evidence>
<keyword evidence="21" id="KW-1185">Reference proteome</keyword>
<dbReference type="GO" id="GO:0004672">
    <property type="term" value="F:protein kinase activity"/>
    <property type="evidence" value="ECO:0007669"/>
    <property type="project" value="InterPro"/>
</dbReference>
<evidence type="ECO:0000256" key="7">
    <source>
        <dbReference type="ARBA" id="ARBA00022777"/>
    </source>
</evidence>
<evidence type="ECO:0000313" key="20">
    <source>
        <dbReference type="Ensembl" id="ENSLLEP00000003333.1"/>
    </source>
</evidence>
<dbReference type="Pfam" id="PF07714">
    <property type="entry name" value="PK_Tyr_Ser-Thr"/>
    <property type="match status" value="1"/>
</dbReference>
<dbReference type="InterPro" id="IPR011009">
    <property type="entry name" value="Kinase-like_dom_sf"/>
</dbReference>
<evidence type="ECO:0000256" key="14">
    <source>
        <dbReference type="ARBA" id="ARBA00029343"/>
    </source>
</evidence>
<dbReference type="InterPro" id="IPR039318">
    <property type="entry name" value="POMK"/>
</dbReference>
<keyword evidence="8" id="KW-0256">Endoplasmic reticulum</keyword>
<evidence type="ECO:0000256" key="15">
    <source>
        <dbReference type="ARBA" id="ARBA00030304"/>
    </source>
</evidence>
<keyword evidence="5 18" id="KW-0812">Transmembrane</keyword>
<evidence type="ECO:0000256" key="4">
    <source>
        <dbReference type="ARBA" id="ARBA00022679"/>
    </source>
</evidence>
<evidence type="ECO:0000256" key="5">
    <source>
        <dbReference type="ARBA" id="ARBA00022692"/>
    </source>
</evidence>
<accession>A0A8C5LPS6</accession>
<keyword evidence="9" id="KW-0067">ATP-binding</keyword>
<sequence>MSDFGIALYSPFASTSVLPTQKRVTVKFAAAIRLKPLVLTSGTVNSSPGTEHHDAGKVPTRRKMERRHHPFNSRGGSWNCLLLLFFLLIFTAVIINFLLYVYLDQIHWPSRYSSVDPSNCPHGSFRMGKMKNCNPWLSCDMIRKEVHKIKLVGEGAIKKVYLAEWKEMKVALSQLTQPELLDDFAHGLQMLKTLQSRHVVTLLGYCDEDHTILTEYHPFGSLRDLDKTFALPKYQSLNTWQTRFRLAIDYVSVINYLQSSPLGLLVMCDSNDLTKVLSQYLLTSDFQVIANDLDALPAVDKDRGVLIKCGHREITGDFVAPEQLWPHGSDVEFSDDLMPAYDEKTDIWKIPAVTDHLLGHVAGSDLVRFHLFDIHAECNKKNPSERPSAQIVLESYRRIYTLLMKDMAISETRKML</sequence>
<evidence type="ECO:0000256" key="13">
    <source>
        <dbReference type="ARBA" id="ARBA00025665"/>
    </source>
</evidence>
<organism evidence="20 21">
    <name type="scientific">Leptobrachium leishanense</name>
    <name type="common">Leishan spiny toad</name>
    <dbReference type="NCBI Taxonomy" id="445787"/>
    <lineage>
        <taxon>Eukaryota</taxon>
        <taxon>Metazoa</taxon>
        <taxon>Chordata</taxon>
        <taxon>Craniata</taxon>
        <taxon>Vertebrata</taxon>
        <taxon>Euteleostomi</taxon>
        <taxon>Amphibia</taxon>
        <taxon>Batrachia</taxon>
        <taxon>Anura</taxon>
        <taxon>Pelobatoidea</taxon>
        <taxon>Megophryidae</taxon>
        <taxon>Leptobrachium</taxon>
    </lineage>
</organism>
<keyword evidence="10" id="KW-0735">Signal-anchor</keyword>
<dbReference type="Ensembl" id="ENSLLET00000003493.1">
    <property type="protein sequence ID" value="ENSLLEP00000003333.1"/>
    <property type="gene ID" value="ENSLLEG00000002153.1"/>
</dbReference>
<comment type="catalytic activity">
    <reaction evidence="14">
        <text>3-O-[beta-D-GalNAc-(1-&gt;3)-beta-D-GlcNAc-(1-&gt;4)-alpha-D-Man]-L-Thr-[protein] + ATP = 3-O-[beta-D-GalNAc-(1-&gt;3)-beta-D-GlcNAc-(1-&gt;4)-(O-6-P-alpha-D-Man)]-Thr-[protein] + ADP + H(+)</text>
        <dbReference type="Rhea" id="RHEA:52616"/>
        <dbReference type="Rhea" id="RHEA-COMP:13308"/>
        <dbReference type="Rhea" id="RHEA-COMP:13309"/>
        <dbReference type="ChEBI" id="CHEBI:15378"/>
        <dbReference type="ChEBI" id="CHEBI:30616"/>
        <dbReference type="ChEBI" id="CHEBI:136709"/>
        <dbReference type="ChEBI" id="CHEBI:136710"/>
        <dbReference type="ChEBI" id="CHEBI:456216"/>
        <dbReference type="EC" id="2.7.1.183"/>
    </reaction>
</comment>
<evidence type="ECO:0000256" key="3">
    <source>
        <dbReference type="ARBA" id="ARBA00015906"/>
    </source>
</evidence>
<dbReference type="PANTHER" id="PTHR22618">
    <property type="entry name" value="PROTEIN O-MANNOSE KINASE"/>
    <property type="match status" value="1"/>
</dbReference>
<evidence type="ECO:0000256" key="10">
    <source>
        <dbReference type="ARBA" id="ARBA00022968"/>
    </source>
</evidence>
<proteinExistence type="predicted"/>